<keyword evidence="1" id="KW-0732">Signal</keyword>
<sequence length="243" mass="27334">MNGFVVHALAAMALVAQLVLTEHLPRSNLLSRTRRFIFDDPNTWEGEVILALSIPIGPLGTSLGLDLPFAFTLGGGDSSARDLSDYTFDHNLVRKRRSSQRSGRALQSPHNLMDHSFHEDKRTQLAREIENYATQYLHIDGHACMLRALCEMAQVPLHSSGFIGDLMNLLVTPNHILDALVESPSTPNEYVQAQISGRHWDDCSHLFGQCTHSLFKFVDTDMFAYGFGNQTWHTHHVERNRAN</sequence>
<accession>A0A553PU46</accession>
<dbReference type="Proteomes" id="UP000318571">
    <property type="component" value="Chromosome 12"/>
</dbReference>
<feature type="chain" id="PRO_5022118777" evidence="1">
    <location>
        <begin position="22"/>
        <end position="243"/>
    </location>
</feature>
<evidence type="ECO:0000313" key="3">
    <source>
        <dbReference type="Proteomes" id="UP000318571"/>
    </source>
</evidence>
<evidence type="ECO:0000313" key="2">
    <source>
        <dbReference type="EMBL" id="TRY81177.1"/>
    </source>
</evidence>
<dbReference type="AlphaFoldDB" id="A0A553PU46"/>
<feature type="signal peptide" evidence="1">
    <location>
        <begin position="1"/>
        <end position="21"/>
    </location>
</feature>
<keyword evidence="3" id="KW-1185">Reference proteome</keyword>
<dbReference type="InterPro" id="IPR006631">
    <property type="entry name" value="DM4_12"/>
</dbReference>
<dbReference type="Pfam" id="PF07841">
    <property type="entry name" value="DM4_12"/>
    <property type="match status" value="1"/>
</dbReference>
<proteinExistence type="predicted"/>
<reference evidence="2 3" key="1">
    <citation type="journal article" date="2018" name="Nat. Ecol. Evol.">
        <title>Genomic signatures of mitonuclear coevolution across populations of Tigriopus californicus.</title>
        <authorList>
            <person name="Barreto F.S."/>
            <person name="Watson E.T."/>
            <person name="Lima T.G."/>
            <person name="Willett C.S."/>
            <person name="Edmands S."/>
            <person name="Li W."/>
            <person name="Burton R.S."/>
        </authorList>
    </citation>
    <scope>NUCLEOTIDE SEQUENCE [LARGE SCALE GENOMIC DNA]</scope>
    <source>
        <strain evidence="2 3">San Diego</strain>
    </source>
</reference>
<dbReference type="SMART" id="SM00718">
    <property type="entry name" value="DM4_12"/>
    <property type="match status" value="1"/>
</dbReference>
<evidence type="ECO:0000256" key="1">
    <source>
        <dbReference type="SAM" id="SignalP"/>
    </source>
</evidence>
<dbReference type="PANTHER" id="PTHR21398:SF6">
    <property type="entry name" value="AGAP007094-PA"/>
    <property type="match status" value="1"/>
</dbReference>
<dbReference type="PANTHER" id="PTHR21398">
    <property type="entry name" value="AGAP007094-PA"/>
    <property type="match status" value="1"/>
</dbReference>
<comment type="caution">
    <text evidence="2">The sequence shown here is derived from an EMBL/GenBank/DDBJ whole genome shotgun (WGS) entry which is preliminary data.</text>
</comment>
<protein>
    <submittedName>
        <fullName evidence="2">Uncharacterized protein</fullName>
    </submittedName>
</protein>
<name>A0A553PU46_TIGCA</name>
<dbReference type="EMBL" id="VCGU01000001">
    <property type="protein sequence ID" value="TRY81177.1"/>
    <property type="molecule type" value="Genomic_DNA"/>
</dbReference>
<gene>
    <name evidence="2" type="ORF">TCAL_11848</name>
</gene>
<dbReference type="OrthoDB" id="6364863at2759"/>
<organism evidence="2 3">
    <name type="scientific">Tigriopus californicus</name>
    <name type="common">Marine copepod</name>
    <dbReference type="NCBI Taxonomy" id="6832"/>
    <lineage>
        <taxon>Eukaryota</taxon>
        <taxon>Metazoa</taxon>
        <taxon>Ecdysozoa</taxon>
        <taxon>Arthropoda</taxon>
        <taxon>Crustacea</taxon>
        <taxon>Multicrustacea</taxon>
        <taxon>Hexanauplia</taxon>
        <taxon>Copepoda</taxon>
        <taxon>Harpacticoida</taxon>
        <taxon>Harpacticidae</taxon>
        <taxon>Tigriopus</taxon>
    </lineage>
</organism>